<dbReference type="Gene3D" id="1.10.10.10">
    <property type="entry name" value="Winged helix-like DNA-binding domain superfamily/Winged helix DNA-binding domain"/>
    <property type="match status" value="1"/>
</dbReference>
<keyword evidence="7" id="KW-1185">Reference proteome</keyword>
<feature type="domain" description="HTH lysR-type" evidence="5">
    <location>
        <begin position="1"/>
        <end position="60"/>
    </location>
</feature>
<organism evidence="6 7">
    <name type="scientific">Streptomyces griseorubiginosus</name>
    <dbReference type="NCBI Taxonomy" id="67304"/>
    <lineage>
        <taxon>Bacteria</taxon>
        <taxon>Bacillati</taxon>
        <taxon>Actinomycetota</taxon>
        <taxon>Actinomycetes</taxon>
        <taxon>Kitasatosporales</taxon>
        <taxon>Streptomycetaceae</taxon>
        <taxon>Streptomyces</taxon>
    </lineage>
</organism>
<dbReference type="GO" id="GO:0003700">
    <property type="term" value="F:DNA-binding transcription factor activity"/>
    <property type="evidence" value="ECO:0007669"/>
    <property type="project" value="InterPro"/>
</dbReference>
<gene>
    <name evidence="6" type="ORF">AQJ54_08445</name>
</gene>
<accession>A0A101S943</accession>
<dbReference type="PANTHER" id="PTHR30346">
    <property type="entry name" value="TRANSCRIPTIONAL DUAL REGULATOR HCAR-RELATED"/>
    <property type="match status" value="1"/>
</dbReference>
<dbReference type="InterPro" id="IPR000847">
    <property type="entry name" value="LysR_HTH_N"/>
</dbReference>
<dbReference type="Pfam" id="PF00126">
    <property type="entry name" value="HTH_1"/>
    <property type="match status" value="1"/>
</dbReference>
<dbReference type="FunFam" id="1.10.10.10:FF:000001">
    <property type="entry name" value="LysR family transcriptional regulator"/>
    <property type="match status" value="1"/>
</dbReference>
<keyword evidence="3" id="KW-0238">DNA-binding</keyword>
<dbReference type="SUPFAM" id="SSF46785">
    <property type="entry name" value="Winged helix' DNA-binding domain"/>
    <property type="match status" value="1"/>
</dbReference>
<sequence>MDVGLHQLRCFLTLAEEQHFTWAAERLGIPQPTLSRTIRRLEEQVGCHLLDRTTRHPRLTPDGERLRAELQVLLPRLEAALRPVPQDEPLSLGYTWGFPRRRGRDAIDLVESRHHILVEPVRRDERLAGVHTGAVDAALLWGAVEDPRLHAVEIAREERVAAVSVRSTLATRPRVSWRDLGRRCLVLNTVSGTLTPDDWPVGARPEVGAEAANLDEYLHAVAARRGVGVLPASVASQHPDPDVLYLPLTGAPPAVLHYAFPRTNPHPHAEHLAEALRDAGRPALQNA</sequence>
<dbReference type="GO" id="GO:0032993">
    <property type="term" value="C:protein-DNA complex"/>
    <property type="evidence" value="ECO:0007669"/>
    <property type="project" value="TreeGrafter"/>
</dbReference>
<dbReference type="EMBL" id="LMWV01000005">
    <property type="protein sequence ID" value="KUN69651.1"/>
    <property type="molecule type" value="Genomic_DNA"/>
</dbReference>
<dbReference type="PRINTS" id="PR00039">
    <property type="entry name" value="HTHLYSR"/>
</dbReference>
<evidence type="ECO:0000256" key="1">
    <source>
        <dbReference type="ARBA" id="ARBA00009437"/>
    </source>
</evidence>
<evidence type="ECO:0000256" key="3">
    <source>
        <dbReference type="ARBA" id="ARBA00023125"/>
    </source>
</evidence>
<dbReference type="SUPFAM" id="SSF53850">
    <property type="entry name" value="Periplasmic binding protein-like II"/>
    <property type="match status" value="1"/>
</dbReference>
<keyword evidence="4" id="KW-0804">Transcription</keyword>
<dbReference type="Gene3D" id="3.40.190.10">
    <property type="entry name" value="Periplasmic binding protein-like II"/>
    <property type="match status" value="2"/>
</dbReference>
<dbReference type="PANTHER" id="PTHR30346:SF0">
    <property type="entry name" value="HCA OPERON TRANSCRIPTIONAL ACTIVATOR HCAR"/>
    <property type="match status" value="1"/>
</dbReference>
<evidence type="ECO:0000259" key="5">
    <source>
        <dbReference type="PROSITE" id="PS50931"/>
    </source>
</evidence>
<dbReference type="InterPro" id="IPR036390">
    <property type="entry name" value="WH_DNA-bd_sf"/>
</dbReference>
<name>A0A101S943_9ACTN</name>
<dbReference type="AlphaFoldDB" id="A0A101S943"/>
<protein>
    <recommendedName>
        <fullName evidence="5">HTH lysR-type domain-containing protein</fullName>
    </recommendedName>
</protein>
<evidence type="ECO:0000256" key="4">
    <source>
        <dbReference type="ARBA" id="ARBA00023163"/>
    </source>
</evidence>
<dbReference type="InterPro" id="IPR005119">
    <property type="entry name" value="LysR_subst-bd"/>
</dbReference>
<evidence type="ECO:0000313" key="7">
    <source>
        <dbReference type="Proteomes" id="UP000054375"/>
    </source>
</evidence>
<comment type="similarity">
    <text evidence="1">Belongs to the LysR transcriptional regulatory family.</text>
</comment>
<dbReference type="Pfam" id="PF03466">
    <property type="entry name" value="LysR_substrate"/>
    <property type="match status" value="1"/>
</dbReference>
<dbReference type="InterPro" id="IPR036388">
    <property type="entry name" value="WH-like_DNA-bd_sf"/>
</dbReference>
<reference evidence="6 7" key="1">
    <citation type="submission" date="2015-10" db="EMBL/GenBank/DDBJ databases">
        <title>Draft genome sequence of Streptomyces griseorubiginosus DSM 40469, type strain for the species Streptomyces griseorubiginosus.</title>
        <authorList>
            <person name="Ruckert C."/>
            <person name="Winkler A."/>
            <person name="Kalinowski J."/>
            <person name="Kampfer P."/>
            <person name="Glaeser S."/>
        </authorList>
    </citation>
    <scope>NUCLEOTIDE SEQUENCE [LARGE SCALE GENOMIC DNA]</scope>
    <source>
        <strain evidence="6 7">DSM 40469</strain>
    </source>
</reference>
<proteinExistence type="inferred from homology"/>
<dbReference type="GO" id="GO:0003677">
    <property type="term" value="F:DNA binding"/>
    <property type="evidence" value="ECO:0007669"/>
    <property type="project" value="UniProtKB-KW"/>
</dbReference>
<keyword evidence="2" id="KW-0805">Transcription regulation</keyword>
<comment type="caution">
    <text evidence="6">The sequence shown here is derived from an EMBL/GenBank/DDBJ whole genome shotgun (WGS) entry which is preliminary data.</text>
</comment>
<evidence type="ECO:0000256" key="2">
    <source>
        <dbReference type="ARBA" id="ARBA00023015"/>
    </source>
</evidence>
<evidence type="ECO:0000313" key="6">
    <source>
        <dbReference type="EMBL" id="KUN69651.1"/>
    </source>
</evidence>
<dbReference type="Proteomes" id="UP000054375">
    <property type="component" value="Unassembled WGS sequence"/>
</dbReference>
<dbReference type="RefSeq" id="WP_062235582.1">
    <property type="nucleotide sequence ID" value="NZ_JBEOZZ010000005.1"/>
</dbReference>
<dbReference type="PROSITE" id="PS50931">
    <property type="entry name" value="HTH_LYSR"/>
    <property type="match status" value="1"/>
</dbReference>